<evidence type="ECO:0000313" key="2">
    <source>
        <dbReference type="EMBL" id="OIS97707.1"/>
    </source>
</evidence>
<feature type="compositionally biased region" description="Low complexity" evidence="1">
    <location>
        <begin position="103"/>
        <end position="126"/>
    </location>
</feature>
<feature type="compositionally biased region" description="Low complexity" evidence="1">
    <location>
        <begin position="146"/>
        <end position="155"/>
    </location>
</feature>
<keyword evidence="3" id="KW-1185">Reference proteome</keyword>
<accession>A0A1J6HZJ4</accession>
<dbReference type="OMA" id="MGYCAPF"/>
<dbReference type="STRING" id="49451.A0A1J6HZJ4"/>
<protein>
    <submittedName>
        <fullName evidence="2">Uncharacterized protein</fullName>
    </submittedName>
</protein>
<organism evidence="2 3">
    <name type="scientific">Nicotiana attenuata</name>
    <name type="common">Coyote tobacco</name>
    <dbReference type="NCBI Taxonomy" id="49451"/>
    <lineage>
        <taxon>Eukaryota</taxon>
        <taxon>Viridiplantae</taxon>
        <taxon>Streptophyta</taxon>
        <taxon>Embryophyta</taxon>
        <taxon>Tracheophyta</taxon>
        <taxon>Spermatophyta</taxon>
        <taxon>Magnoliopsida</taxon>
        <taxon>eudicotyledons</taxon>
        <taxon>Gunneridae</taxon>
        <taxon>Pentapetalae</taxon>
        <taxon>asterids</taxon>
        <taxon>lamiids</taxon>
        <taxon>Solanales</taxon>
        <taxon>Solanaceae</taxon>
        <taxon>Nicotianoideae</taxon>
        <taxon>Nicotianeae</taxon>
        <taxon>Nicotiana</taxon>
    </lineage>
</organism>
<dbReference type="Gramene" id="OIS97707">
    <property type="protein sequence ID" value="OIS97707"/>
    <property type="gene ID" value="A4A49_05445"/>
</dbReference>
<name>A0A1J6HZJ4_NICAT</name>
<feature type="compositionally biased region" description="Low complexity" evidence="1">
    <location>
        <begin position="78"/>
        <end position="96"/>
    </location>
</feature>
<reference evidence="2" key="1">
    <citation type="submission" date="2016-11" db="EMBL/GenBank/DDBJ databases">
        <title>The genome of Nicotiana attenuata.</title>
        <authorList>
            <person name="Xu S."/>
            <person name="Brockmoeller T."/>
            <person name="Gaquerel E."/>
            <person name="Navarro A."/>
            <person name="Kuhl H."/>
            <person name="Gase K."/>
            <person name="Ling Z."/>
            <person name="Zhou W."/>
            <person name="Kreitzer C."/>
            <person name="Stanke M."/>
            <person name="Tang H."/>
            <person name="Lyons E."/>
            <person name="Pandey P."/>
            <person name="Pandey S.P."/>
            <person name="Timmermann B."/>
            <person name="Baldwin I.T."/>
        </authorList>
    </citation>
    <scope>NUCLEOTIDE SEQUENCE [LARGE SCALE GENOMIC DNA]</scope>
    <source>
        <strain evidence="2">UT</strain>
    </source>
</reference>
<feature type="compositionally biased region" description="Basic and acidic residues" evidence="1">
    <location>
        <begin position="211"/>
        <end position="228"/>
    </location>
</feature>
<sequence length="254" mass="28718">MGYCAPFLHAVSKYNALVKHSNHILLKTLDIYREREHNGIECTGEQQQHDIKDPIFVVVAAIKNAEAGSKFQTAATLPSRSPVRPSLRSPSRSPVRSSRRSISKSSGRVPTRVRPSGRSPSRSPVRSSRRSASRSSGRVPSRRSPSRSPGRVPSRNNRRSYSRSPVSAGRRARSPGRSSSRSASVDGSPKRIRRGRGFSERYSYVRRYKSRSPDRSPVRPYRYGDRYSRYRRSPRCYRSPPRGRTPPRSRISAI</sequence>
<dbReference type="AlphaFoldDB" id="A0A1J6HZJ4"/>
<comment type="caution">
    <text evidence="2">The sequence shown here is derived from an EMBL/GenBank/DDBJ whole genome shotgun (WGS) entry which is preliminary data.</text>
</comment>
<evidence type="ECO:0000313" key="3">
    <source>
        <dbReference type="Proteomes" id="UP000187609"/>
    </source>
</evidence>
<proteinExistence type="predicted"/>
<evidence type="ECO:0000256" key="1">
    <source>
        <dbReference type="SAM" id="MobiDB-lite"/>
    </source>
</evidence>
<dbReference type="Proteomes" id="UP000187609">
    <property type="component" value="Unassembled WGS sequence"/>
</dbReference>
<feature type="region of interest" description="Disordered" evidence="1">
    <location>
        <begin position="73"/>
        <end position="254"/>
    </location>
</feature>
<feature type="compositionally biased region" description="Low complexity" evidence="1">
    <location>
        <begin position="162"/>
        <end position="187"/>
    </location>
</feature>
<gene>
    <name evidence="2" type="ORF">A4A49_05445</name>
</gene>
<dbReference type="EMBL" id="MJEQ01037192">
    <property type="protein sequence ID" value="OIS97707.1"/>
    <property type="molecule type" value="Genomic_DNA"/>
</dbReference>
<feature type="compositionally biased region" description="Low complexity" evidence="1">
    <location>
        <begin position="236"/>
        <end position="254"/>
    </location>
</feature>